<sequence>MNLSNSAHRQIRKELNLEGFTEAECLEIIKAVEDNILEHAYLSILRNLTEKDREELGLLNDVDYHEKITSYLKLRLPNLESILDASVKEVVAEFNALRKK</sequence>
<evidence type="ECO:0000313" key="2">
    <source>
        <dbReference type="Proteomes" id="UP000176221"/>
    </source>
</evidence>
<accession>A0A1G2N7V5</accession>
<evidence type="ECO:0000313" key="1">
    <source>
        <dbReference type="EMBL" id="OHA32205.1"/>
    </source>
</evidence>
<dbReference type="Proteomes" id="UP000176221">
    <property type="component" value="Unassembled WGS sequence"/>
</dbReference>
<name>A0A1G2N7V5_9BACT</name>
<dbReference type="EMBL" id="MHRX01000051">
    <property type="protein sequence ID" value="OHA32205.1"/>
    <property type="molecule type" value="Genomic_DNA"/>
</dbReference>
<protein>
    <submittedName>
        <fullName evidence="1">Uncharacterized protein</fullName>
    </submittedName>
</protein>
<reference evidence="1 2" key="1">
    <citation type="journal article" date="2016" name="Nat. Commun.">
        <title>Thousands of microbial genomes shed light on interconnected biogeochemical processes in an aquifer system.</title>
        <authorList>
            <person name="Anantharaman K."/>
            <person name="Brown C.T."/>
            <person name="Hug L.A."/>
            <person name="Sharon I."/>
            <person name="Castelle C.J."/>
            <person name="Probst A.J."/>
            <person name="Thomas B.C."/>
            <person name="Singh A."/>
            <person name="Wilkins M.J."/>
            <person name="Karaoz U."/>
            <person name="Brodie E.L."/>
            <person name="Williams K.H."/>
            <person name="Hubbard S.S."/>
            <person name="Banfield J.F."/>
        </authorList>
    </citation>
    <scope>NUCLEOTIDE SEQUENCE [LARGE SCALE GENOMIC DNA]</scope>
</reference>
<comment type="caution">
    <text evidence="1">The sequence shown here is derived from an EMBL/GenBank/DDBJ whole genome shotgun (WGS) entry which is preliminary data.</text>
</comment>
<dbReference type="STRING" id="1802319.A2928_00955"/>
<dbReference type="AlphaFoldDB" id="A0A1G2N7V5"/>
<organism evidence="1 2">
    <name type="scientific">Candidatus Taylorbacteria bacterium RIFCSPLOWO2_01_FULL_45_15b</name>
    <dbReference type="NCBI Taxonomy" id="1802319"/>
    <lineage>
        <taxon>Bacteria</taxon>
        <taxon>Candidatus Tayloriibacteriota</taxon>
    </lineage>
</organism>
<proteinExistence type="predicted"/>
<gene>
    <name evidence="1" type="ORF">A2928_00955</name>
</gene>